<dbReference type="InterPro" id="IPR036527">
    <property type="entry name" value="SCP2_sterol-bd_dom_sf"/>
</dbReference>
<evidence type="ECO:0000313" key="2">
    <source>
        <dbReference type="EMBL" id="NSX55220.1"/>
    </source>
</evidence>
<gene>
    <name evidence="2" type="ORF">HRQ87_10435</name>
</gene>
<evidence type="ECO:0000259" key="1">
    <source>
        <dbReference type="Pfam" id="PF02036"/>
    </source>
</evidence>
<proteinExistence type="predicted"/>
<dbReference type="Pfam" id="PF02036">
    <property type="entry name" value="SCP2"/>
    <property type="match status" value="1"/>
</dbReference>
<dbReference type="RefSeq" id="WP_174138059.1">
    <property type="nucleotide sequence ID" value="NZ_JABUFE010000005.1"/>
</dbReference>
<dbReference type="SUPFAM" id="SSF55718">
    <property type="entry name" value="SCP-like"/>
    <property type="match status" value="1"/>
</dbReference>
<comment type="caution">
    <text evidence="2">The sequence shown here is derived from an EMBL/GenBank/DDBJ whole genome shotgun (WGS) entry which is preliminary data.</text>
</comment>
<protein>
    <submittedName>
        <fullName evidence="2">SCP2 sterol-binding domain-containing protein</fullName>
    </submittedName>
</protein>
<sequence length="96" mass="10114">MSQVVEQAVAAMNEKLSQGELDKSVKFVIEDEGAFVMDGDGARAGDEETDLTVIADAETFKGLQDGSVNPTTAYMTGRIQIQGDMGLAMKLGSLLG</sequence>
<organism evidence="2 3">
    <name type="scientific">Parasulfitobacter algicola</name>
    <dbReference type="NCBI Taxonomy" id="2614809"/>
    <lineage>
        <taxon>Bacteria</taxon>
        <taxon>Pseudomonadati</taxon>
        <taxon>Pseudomonadota</taxon>
        <taxon>Alphaproteobacteria</taxon>
        <taxon>Rhodobacterales</taxon>
        <taxon>Roseobacteraceae</taxon>
        <taxon>Parasulfitobacter</taxon>
    </lineage>
</organism>
<evidence type="ECO:0000313" key="3">
    <source>
        <dbReference type="Proteomes" id="UP000777935"/>
    </source>
</evidence>
<dbReference type="Proteomes" id="UP000777935">
    <property type="component" value="Unassembled WGS sequence"/>
</dbReference>
<dbReference type="Gene3D" id="3.30.1050.10">
    <property type="entry name" value="SCP2 sterol-binding domain"/>
    <property type="match status" value="1"/>
</dbReference>
<reference evidence="2 3" key="1">
    <citation type="submission" date="2020-06" db="EMBL/GenBank/DDBJ databases">
        <title>Sulfitobacter algicola sp. nov., isolated from green algae.</title>
        <authorList>
            <person name="Wang C."/>
        </authorList>
    </citation>
    <scope>NUCLEOTIDE SEQUENCE [LARGE SCALE GENOMIC DNA]</scope>
    <source>
        <strain evidence="2 3">1151</strain>
    </source>
</reference>
<dbReference type="InterPro" id="IPR003033">
    <property type="entry name" value="SCP2_sterol-bd_dom"/>
</dbReference>
<accession>A0ABX2ISD2</accession>
<dbReference type="EMBL" id="JABUFE010000005">
    <property type="protein sequence ID" value="NSX55220.1"/>
    <property type="molecule type" value="Genomic_DNA"/>
</dbReference>
<keyword evidence="3" id="KW-1185">Reference proteome</keyword>
<name>A0ABX2ISD2_9RHOB</name>
<feature type="domain" description="SCP2" evidence="1">
    <location>
        <begin position="23"/>
        <end position="95"/>
    </location>
</feature>